<gene>
    <name evidence="4" type="primary">Nphp4</name>
</gene>
<dbReference type="InterPro" id="IPR058765">
    <property type="entry name" value="NPHP4_C2-like"/>
</dbReference>
<keyword evidence="3" id="KW-1185">Reference proteome</keyword>
<evidence type="ECO:0000256" key="1">
    <source>
        <dbReference type="SAM" id="MobiDB-lite"/>
    </source>
</evidence>
<feature type="compositionally biased region" description="Polar residues" evidence="1">
    <location>
        <begin position="293"/>
        <end position="308"/>
    </location>
</feature>
<feature type="compositionally biased region" description="Basic and acidic residues" evidence="1">
    <location>
        <begin position="277"/>
        <end position="289"/>
    </location>
</feature>
<dbReference type="RefSeq" id="XP_005353814.2">
    <property type="nucleotide sequence ID" value="XM_005353757.2"/>
</dbReference>
<name>A0ABM0KVV0_MICOH</name>
<reference evidence="4" key="1">
    <citation type="submission" date="2025-08" db="UniProtKB">
        <authorList>
            <consortium name="RefSeq"/>
        </authorList>
    </citation>
    <scope>IDENTIFICATION</scope>
</reference>
<proteinExistence type="predicted"/>
<dbReference type="Pfam" id="PF26186">
    <property type="entry name" value="NPHP4_C2_3rd"/>
    <property type="match status" value="1"/>
</dbReference>
<dbReference type="PANTHER" id="PTHR31043:SF3">
    <property type="entry name" value="NEPHROCYSTIN-4"/>
    <property type="match status" value="1"/>
</dbReference>
<feature type="region of interest" description="Disordered" evidence="1">
    <location>
        <begin position="269"/>
        <end position="361"/>
    </location>
</feature>
<evidence type="ECO:0000259" key="2">
    <source>
        <dbReference type="Pfam" id="PF26186"/>
    </source>
</evidence>
<sequence>MDDWHRAFAQNTLVPPHPQRARQLGKESTAFQCVLKWLDGPLIKQGILDMLSELECHLRVSLFDVTYRHFFGRTWKTVVKPTNQLSRQPPRIIFNEPFYFHTTLNHPNIVAVVEVVAEGRKRDGSLQVLSCGFGILRIFGNKPESPTSAAQDKRSGNQALVLRSHLRLPEMVSHPAFAIVFQLEYVFSSPSGADGSAASSTSLSNLACMHMVRWAVWNPEPEVTPGKVTLPLQGGIQHNPSHCLVYKVPSASMSSEEVKQVESGTIQFQFSLSSDTPTERADGPKAERRSSRKTPVSPSGTPAPTNQDLAAIQDSPVGPGLSLSQLAASPQSLTPRSSSKIPPQALDSSQSPQGPQLQAESVLEGRVSHLEADLSQTSLVLGTPAVIDHLQELPFTPLHAPIVMGAQSRSSRSQLSRAAMVLLQSSGFPEILDARQQPVEAVNPTDPVRFNPQKEESDCLGGNEIVLQFLAFSRAAQDCPGAPWPQTVYFTFQFYRFPPETTPRLHLVKLDGTGKSSSSSVSHVLVPINKDGSFDAGAFVVVM</sequence>
<organism evidence="3 4">
    <name type="scientific">Microtus ochrogaster</name>
    <name type="common">Prairie vole</name>
    <dbReference type="NCBI Taxonomy" id="79684"/>
    <lineage>
        <taxon>Eukaryota</taxon>
        <taxon>Metazoa</taxon>
        <taxon>Chordata</taxon>
        <taxon>Craniata</taxon>
        <taxon>Vertebrata</taxon>
        <taxon>Euteleostomi</taxon>
        <taxon>Mammalia</taxon>
        <taxon>Eutheria</taxon>
        <taxon>Euarchontoglires</taxon>
        <taxon>Glires</taxon>
        <taxon>Rodentia</taxon>
        <taxon>Myomorpha</taxon>
        <taxon>Muroidea</taxon>
        <taxon>Cricetidae</taxon>
        <taxon>Arvicolinae</taxon>
        <taxon>Microtus</taxon>
    </lineage>
</organism>
<dbReference type="Proteomes" id="UP000694915">
    <property type="component" value="Chromosome 10"/>
</dbReference>
<feature type="domain" description="NPHP4 C2-like" evidence="2">
    <location>
        <begin position="418"/>
        <end position="537"/>
    </location>
</feature>
<protein>
    <submittedName>
        <fullName evidence="4">Nephrocystin-4</fullName>
    </submittedName>
</protein>
<feature type="compositionally biased region" description="Low complexity" evidence="1">
    <location>
        <begin position="318"/>
        <end position="333"/>
    </location>
</feature>
<evidence type="ECO:0000313" key="3">
    <source>
        <dbReference type="Proteomes" id="UP000694915"/>
    </source>
</evidence>
<accession>A0ABM0KVV0</accession>
<dbReference type="PANTHER" id="PTHR31043">
    <property type="entry name" value="NEPHROCYSTIN-4"/>
    <property type="match status" value="1"/>
</dbReference>
<feature type="compositionally biased region" description="Polar residues" evidence="1">
    <location>
        <begin position="334"/>
        <end position="359"/>
    </location>
</feature>
<dbReference type="InterPro" id="IPR029775">
    <property type="entry name" value="NPHP4"/>
</dbReference>
<dbReference type="GeneID" id="101998317"/>
<evidence type="ECO:0000313" key="4">
    <source>
        <dbReference type="RefSeq" id="XP_005353814.2"/>
    </source>
</evidence>